<evidence type="ECO:0000313" key="3">
    <source>
        <dbReference type="Proteomes" id="UP000260351"/>
    </source>
</evidence>
<dbReference type="SMART" id="SM00155">
    <property type="entry name" value="PLDc"/>
    <property type="match status" value="2"/>
</dbReference>
<sequence>MVIPRLGGVNNKAGTSALGGLHRQRRWDRCGPILLPGEESFQLFTEGDNLYAAMLAAIRRARRGIALESYIFADDEVGRSFADALAERARAGLDVRVHLDAAGSLFWASRELDLFLKKSGVILRWFHRWHWSQPMRYNQRNHRKLLVVDQCEAFLGGFNIHRENSRRHYGEHRWRDTHLAMTGNLARQAHAAFESLWRGCHWRATPESDSPSAVLLPNKSAYCAHRLRCVFAAMFGSAQRNIELTTPYFVPDEWTLRALGQAAERGVSVRLLVPWKSDIAPIDLIARRIYGRLQCRGVRVFGYRTRLLHAKTVSVDDDWVSVGTANFDYRSLFLNHELNLCARNRQLAAALKVQFEADLVNAEELGANWPSRQIASRLLTPLAWVARRWL</sequence>
<dbReference type="PANTHER" id="PTHR21248:SF22">
    <property type="entry name" value="PHOSPHOLIPASE D"/>
    <property type="match status" value="1"/>
</dbReference>
<name>A0A3E1KAY2_9GAMM</name>
<dbReference type="GO" id="GO:0008808">
    <property type="term" value="F:cardiolipin synthase activity"/>
    <property type="evidence" value="ECO:0007669"/>
    <property type="project" value="TreeGrafter"/>
</dbReference>
<dbReference type="InterPro" id="IPR025202">
    <property type="entry name" value="PLD-like_dom"/>
</dbReference>
<keyword evidence="3" id="KW-1185">Reference proteome</keyword>
<dbReference type="PROSITE" id="PS50035">
    <property type="entry name" value="PLD"/>
    <property type="match status" value="2"/>
</dbReference>
<comment type="caution">
    <text evidence="2">The sequence shown here is derived from an EMBL/GenBank/DDBJ whole genome shotgun (WGS) entry which is preliminary data.</text>
</comment>
<protein>
    <submittedName>
        <fullName evidence="2">Cardiolipin synthase B</fullName>
    </submittedName>
</protein>
<dbReference type="EMBL" id="QUZK01000018">
    <property type="protein sequence ID" value="RFF31612.1"/>
    <property type="molecule type" value="Genomic_DNA"/>
</dbReference>
<reference evidence="2 3" key="1">
    <citation type="submission" date="2018-08" db="EMBL/GenBank/DDBJ databases">
        <title>Wenzhouxiangella salilacus sp. nov., a novel bacterium isolated from a saline lake in Xinjiang Province, China.</title>
        <authorList>
            <person name="Han S."/>
        </authorList>
    </citation>
    <scope>NUCLEOTIDE SEQUENCE [LARGE SCALE GENOMIC DNA]</scope>
    <source>
        <strain evidence="2 3">XDB06</strain>
    </source>
</reference>
<feature type="domain" description="PLD phosphodiesterase" evidence="1">
    <location>
        <begin position="137"/>
        <end position="164"/>
    </location>
</feature>
<dbReference type="SUPFAM" id="SSF56024">
    <property type="entry name" value="Phospholipase D/nuclease"/>
    <property type="match status" value="2"/>
</dbReference>
<organism evidence="2 3">
    <name type="scientific">Wenzhouxiangella sediminis</name>
    <dbReference type="NCBI Taxonomy" id="1792836"/>
    <lineage>
        <taxon>Bacteria</taxon>
        <taxon>Pseudomonadati</taxon>
        <taxon>Pseudomonadota</taxon>
        <taxon>Gammaproteobacteria</taxon>
        <taxon>Chromatiales</taxon>
        <taxon>Wenzhouxiangellaceae</taxon>
        <taxon>Wenzhouxiangella</taxon>
    </lineage>
</organism>
<accession>A0A3E1KAY2</accession>
<dbReference type="GO" id="GO:0032049">
    <property type="term" value="P:cardiolipin biosynthetic process"/>
    <property type="evidence" value="ECO:0007669"/>
    <property type="project" value="UniProtKB-ARBA"/>
</dbReference>
<feature type="domain" description="PLD phosphodiesterase" evidence="1">
    <location>
        <begin position="304"/>
        <end position="331"/>
    </location>
</feature>
<dbReference type="CDD" id="cd09110">
    <property type="entry name" value="PLDc_CLS_1"/>
    <property type="match status" value="1"/>
</dbReference>
<gene>
    <name evidence="2" type="ORF">DZC52_04455</name>
</gene>
<dbReference type="PANTHER" id="PTHR21248">
    <property type="entry name" value="CARDIOLIPIN SYNTHASE"/>
    <property type="match status" value="1"/>
</dbReference>
<dbReference type="Gene3D" id="3.30.870.10">
    <property type="entry name" value="Endonuclease Chain A"/>
    <property type="match status" value="2"/>
</dbReference>
<proteinExistence type="predicted"/>
<dbReference type="GO" id="GO:0016020">
    <property type="term" value="C:membrane"/>
    <property type="evidence" value="ECO:0007669"/>
    <property type="project" value="TreeGrafter"/>
</dbReference>
<dbReference type="RefSeq" id="WP_116649919.1">
    <property type="nucleotide sequence ID" value="NZ_QUZK01000018.1"/>
</dbReference>
<evidence type="ECO:0000313" key="2">
    <source>
        <dbReference type="EMBL" id="RFF31612.1"/>
    </source>
</evidence>
<dbReference type="AlphaFoldDB" id="A0A3E1KAY2"/>
<dbReference type="Proteomes" id="UP000260351">
    <property type="component" value="Unassembled WGS sequence"/>
</dbReference>
<dbReference type="InterPro" id="IPR001736">
    <property type="entry name" value="PLipase_D/transphosphatidylase"/>
</dbReference>
<evidence type="ECO:0000259" key="1">
    <source>
        <dbReference type="PROSITE" id="PS50035"/>
    </source>
</evidence>
<dbReference type="OrthoDB" id="9762009at2"/>
<dbReference type="Pfam" id="PF13091">
    <property type="entry name" value="PLDc_2"/>
    <property type="match status" value="2"/>
</dbReference>